<organism evidence="3">
    <name type="scientific">Tanacetum cinerariifolium</name>
    <name type="common">Dalmatian daisy</name>
    <name type="synonym">Chrysanthemum cinerariifolium</name>
    <dbReference type="NCBI Taxonomy" id="118510"/>
    <lineage>
        <taxon>Eukaryota</taxon>
        <taxon>Viridiplantae</taxon>
        <taxon>Streptophyta</taxon>
        <taxon>Embryophyta</taxon>
        <taxon>Tracheophyta</taxon>
        <taxon>Spermatophyta</taxon>
        <taxon>Magnoliopsida</taxon>
        <taxon>eudicotyledons</taxon>
        <taxon>Gunneridae</taxon>
        <taxon>Pentapetalae</taxon>
        <taxon>asterids</taxon>
        <taxon>campanulids</taxon>
        <taxon>Asterales</taxon>
        <taxon>Asteraceae</taxon>
        <taxon>Asteroideae</taxon>
        <taxon>Anthemideae</taxon>
        <taxon>Anthemidinae</taxon>
        <taxon>Tanacetum</taxon>
    </lineage>
</organism>
<feature type="region of interest" description="Disordered" evidence="2">
    <location>
        <begin position="551"/>
        <end position="590"/>
    </location>
</feature>
<evidence type="ECO:0000313" key="3">
    <source>
        <dbReference type="EMBL" id="GEU90571.1"/>
    </source>
</evidence>
<comment type="caution">
    <text evidence="3">The sequence shown here is derived from an EMBL/GenBank/DDBJ whole genome shotgun (WGS) entry which is preliminary data.</text>
</comment>
<name>A0A6L2NW86_TANCI</name>
<gene>
    <name evidence="3" type="ORF">Tci_062549</name>
</gene>
<accession>A0A6L2NW86</accession>
<keyword evidence="1" id="KW-0175">Coiled coil</keyword>
<protein>
    <submittedName>
        <fullName evidence="3">Uncharacterized protein</fullName>
    </submittedName>
</protein>
<feature type="coiled-coil region" evidence="1">
    <location>
        <begin position="460"/>
        <end position="501"/>
    </location>
</feature>
<feature type="region of interest" description="Disordered" evidence="2">
    <location>
        <begin position="230"/>
        <end position="272"/>
    </location>
</feature>
<proteinExistence type="predicted"/>
<dbReference type="AlphaFoldDB" id="A0A6L2NW86"/>
<evidence type="ECO:0000256" key="1">
    <source>
        <dbReference type="SAM" id="Coils"/>
    </source>
</evidence>
<dbReference type="EMBL" id="BKCJ010010215">
    <property type="protein sequence ID" value="GEU90571.1"/>
    <property type="molecule type" value="Genomic_DNA"/>
</dbReference>
<feature type="compositionally biased region" description="Basic and acidic residues" evidence="2">
    <location>
        <begin position="558"/>
        <end position="588"/>
    </location>
</feature>
<feature type="compositionally biased region" description="Low complexity" evidence="2">
    <location>
        <begin position="236"/>
        <end position="250"/>
    </location>
</feature>
<sequence>MSRYYPSKDKENITKRRSQVRDLDSGEKFKISTLGEIVSLEKSNKNVISLRSLLVTKGTPRYLTGKAPTLKGITLKILLCSPILTLPKRFEINHKMTNIVPALPTDPPNTLDGSSYGGFVGVRAALLMSPKQDETTEHLLYAGWMAGPYRCKDATWGRNDDPVTSARRSNGLIQMVDASRCTLDLKSPERETASSSTSENGEIEITATIDGRVKYVTEASIRRHLKLEDSEGPILQSDPTISQPSISSPSKVPTPPHYSPLPGGNTPGSKEGRMTLNELTVLCTLLSKKVESLESDLKQIKMTYGAAYSKLIMKGRTIAQIDEDERITLVQMGAQTQGRNEHEVESDFDFTTAEDISTANVPVTTAGAKISIASLKDKTAKTFDDSDGITLTETLIEIRRSATKPQKVKGVAFRDVEETPRLIKSTTTLQPLLSIDPKDKCNGVLVEEEPVKVKRRDQGLAQIESDAELAQRLYEEELAEVDKAKKERQKQEEAIVAVLTKEFDEIQARMDADHELAARLTYEEQEHFTIKEKEKLLAGFFERRKKQLAAESQQQVESSKKRQREVSDEKSSKKQKLEENNDAEKEELGDIFDIVPRDDIAINVESLDTKYPIVD</sequence>
<evidence type="ECO:0000256" key="2">
    <source>
        <dbReference type="SAM" id="MobiDB-lite"/>
    </source>
</evidence>
<reference evidence="3" key="1">
    <citation type="journal article" date="2019" name="Sci. Rep.">
        <title>Draft genome of Tanacetum cinerariifolium, the natural source of mosquito coil.</title>
        <authorList>
            <person name="Yamashiro T."/>
            <person name="Shiraishi A."/>
            <person name="Satake H."/>
            <person name="Nakayama K."/>
        </authorList>
    </citation>
    <scope>NUCLEOTIDE SEQUENCE</scope>
</reference>